<comment type="catalytic activity">
    <reaction evidence="6">
        <text>3'-dephospho-CoA + GTP = GDP + CoA + H(+)</text>
        <dbReference type="Rhea" id="RHEA:61156"/>
        <dbReference type="ChEBI" id="CHEBI:15378"/>
        <dbReference type="ChEBI" id="CHEBI:37565"/>
        <dbReference type="ChEBI" id="CHEBI:57287"/>
        <dbReference type="ChEBI" id="CHEBI:57328"/>
        <dbReference type="ChEBI" id="CHEBI:58189"/>
        <dbReference type="EC" id="2.7.1.237"/>
    </reaction>
</comment>
<dbReference type="EMBL" id="FTNO01000002">
    <property type="protein sequence ID" value="SIR48562.1"/>
    <property type="molecule type" value="Genomic_DNA"/>
</dbReference>
<dbReference type="UniPathway" id="UPA00241"/>
<gene>
    <name evidence="7" type="ORF">SAMN05421858_2453</name>
</gene>
<keyword evidence="5 6" id="KW-0342">GTP-binding</keyword>
<feature type="binding site" evidence="6">
    <location>
        <position position="62"/>
    </location>
    <ligand>
        <name>GTP</name>
        <dbReference type="ChEBI" id="CHEBI:37565"/>
    </ligand>
</feature>
<evidence type="ECO:0000313" key="8">
    <source>
        <dbReference type="Proteomes" id="UP000186914"/>
    </source>
</evidence>
<dbReference type="InterPro" id="IPR007164">
    <property type="entry name" value="GTP-dep_dephospho-CoA_kin"/>
</dbReference>
<protein>
    <recommendedName>
        <fullName evidence="6">GTP-dependent dephospho-CoA kinase</fullName>
        <ecNumber evidence="6">2.7.1.237</ecNumber>
    </recommendedName>
    <alternativeName>
        <fullName evidence="6">Dephospho-coenzyme A kinase</fullName>
        <shortName evidence="6">DPCK</shortName>
    </alternativeName>
</protein>
<dbReference type="PANTHER" id="PTHR40732:SF1">
    <property type="entry name" value="GTP-DEPENDENT DEPHOSPHO-COA KINASE"/>
    <property type="match status" value="1"/>
</dbReference>
<dbReference type="HAMAP" id="MF_00590">
    <property type="entry name" value="Dephospho_CoA_kinase_GTP_dep"/>
    <property type="match status" value="1"/>
</dbReference>
<dbReference type="PANTHER" id="PTHR40732">
    <property type="entry name" value="UPF0218 PROTEIN TK1697"/>
    <property type="match status" value="1"/>
</dbReference>
<keyword evidence="3 6" id="KW-0418">Kinase</keyword>
<feature type="binding site" evidence="6">
    <location>
        <position position="45"/>
    </location>
    <ligand>
        <name>GTP</name>
        <dbReference type="ChEBI" id="CHEBI:37565"/>
    </ligand>
</feature>
<keyword evidence="1 6" id="KW-0808">Transferase</keyword>
<dbReference type="PIRSF" id="PIRSF006533">
    <property type="entry name" value="UCP006533"/>
    <property type="match status" value="1"/>
</dbReference>
<feature type="binding site" evidence="6">
    <location>
        <position position="44"/>
    </location>
    <ligand>
        <name>GTP</name>
        <dbReference type="ChEBI" id="CHEBI:37565"/>
    </ligand>
</feature>
<organism evidence="7 8">
    <name type="scientific">Haladaptatus litoreus</name>
    <dbReference type="NCBI Taxonomy" id="553468"/>
    <lineage>
        <taxon>Archaea</taxon>
        <taxon>Methanobacteriati</taxon>
        <taxon>Methanobacteriota</taxon>
        <taxon>Stenosarchaea group</taxon>
        <taxon>Halobacteria</taxon>
        <taxon>Halobacteriales</taxon>
        <taxon>Haladaptataceae</taxon>
        <taxon>Haladaptatus</taxon>
    </lineage>
</organism>
<comment type="caution">
    <text evidence="6">Lacks conserved residue(s) required for the propagation of feature annotation.</text>
</comment>
<evidence type="ECO:0000256" key="1">
    <source>
        <dbReference type="ARBA" id="ARBA00022679"/>
    </source>
</evidence>
<comment type="function">
    <text evidence="6">Catalyzes the GTP-dependent phosphorylation of the 3'-hydroxyl group of dephosphocoenzyme A to form coenzyme A (CoA).</text>
</comment>
<comment type="pathway">
    <text evidence="6">Cofactor biosynthesis; coenzyme A biosynthesis.</text>
</comment>
<accession>A0A1N7BB85</accession>
<dbReference type="GO" id="GO:0005525">
    <property type="term" value="F:GTP binding"/>
    <property type="evidence" value="ECO:0007669"/>
    <property type="project" value="UniProtKB-UniRule"/>
</dbReference>
<comment type="similarity">
    <text evidence="6">Belongs to the GTP-dependent DPCK family.</text>
</comment>
<evidence type="ECO:0000256" key="2">
    <source>
        <dbReference type="ARBA" id="ARBA00022741"/>
    </source>
</evidence>
<dbReference type="Proteomes" id="UP000186914">
    <property type="component" value="Unassembled WGS sequence"/>
</dbReference>
<dbReference type="AlphaFoldDB" id="A0A1N7BB85"/>
<name>A0A1N7BB85_9EURY</name>
<evidence type="ECO:0000256" key="6">
    <source>
        <dbReference type="HAMAP-Rule" id="MF_00590"/>
    </source>
</evidence>
<dbReference type="OrthoDB" id="15447at2157"/>
<dbReference type="RefSeq" id="WP_076430492.1">
    <property type="nucleotide sequence ID" value="NZ_FTNO01000002.1"/>
</dbReference>
<feature type="binding site" evidence="6">
    <location>
        <position position="43"/>
    </location>
    <ligand>
        <name>GTP</name>
        <dbReference type="ChEBI" id="CHEBI:37565"/>
    </ligand>
</feature>
<dbReference type="Pfam" id="PF04019">
    <property type="entry name" value="DUF359"/>
    <property type="match status" value="1"/>
</dbReference>
<sequence length="183" mass="19157">MTDSVVLLPRALRSELKEPLGPIFTDTERLLESAGSPLVAVGDVVTYHLESVGVTPDVALVDGLTKRDTVEPEIRDAVSDDARHVPVENPAGVLTHDLLSALVGAIAAPEATVLVVDGEEDLAALPAVLAVPEGGSVVYGQPNEGMVLVQVTSAVKEQVADLLSQMDGDTERLFSLVDDGRNS</sequence>
<dbReference type="EC" id="2.7.1.237" evidence="6"/>
<reference evidence="8" key="1">
    <citation type="submission" date="2017-01" db="EMBL/GenBank/DDBJ databases">
        <authorList>
            <person name="Varghese N."/>
            <person name="Submissions S."/>
        </authorList>
    </citation>
    <scope>NUCLEOTIDE SEQUENCE [LARGE SCALE GENOMIC DNA]</scope>
    <source>
        <strain evidence="8">CGMCC 1.7737</strain>
    </source>
</reference>
<evidence type="ECO:0000313" key="7">
    <source>
        <dbReference type="EMBL" id="SIR48562.1"/>
    </source>
</evidence>
<keyword evidence="8" id="KW-1185">Reference proteome</keyword>
<proteinExistence type="inferred from homology"/>
<dbReference type="GO" id="GO:0015937">
    <property type="term" value="P:coenzyme A biosynthetic process"/>
    <property type="evidence" value="ECO:0007669"/>
    <property type="project" value="UniProtKB-UniRule"/>
</dbReference>
<evidence type="ECO:0000256" key="5">
    <source>
        <dbReference type="ARBA" id="ARBA00023134"/>
    </source>
</evidence>
<feature type="binding site" evidence="6">
    <location>
        <position position="120"/>
    </location>
    <ligand>
        <name>GTP</name>
        <dbReference type="ChEBI" id="CHEBI:37565"/>
    </ligand>
</feature>
<keyword evidence="4 6" id="KW-0173">Coenzyme A biosynthesis</keyword>
<evidence type="ECO:0000256" key="4">
    <source>
        <dbReference type="ARBA" id="ARBA00022993"/>
    </source>
</evidence>
<evidence type="ECO:0000256" key="3">
    <source>
        <dbReference type="ARBA" id="ARBA00022777"/>
    </source>
</evidence>
<dbReference type="GO" id="GO:0016301">
    <property type="term" value="F:kinase activity"/>
    <property type="evidence" value="ECO:0007669"/>
    <property type="project" value="UniProtKB-UniRule"/>
</dbReference>
<keyword evidence="2 6" id="KW-0547">Nucleotide-binding</keyword>